<sequence length="119" mass="13906">MVLHRKSLISHKVSNDQGRVGNVEYQATKNTPAHMVFVQYPWRTFFAQVAGEDVLEIRVLWQIKSKRKKRRNNIVDLDLKWFRIDAKFEFHGSLLKSGAARRRKMRRRPGNLLAAGESC</sequence>
<accession>A0A158L7A5</accession>
<reference evidence="1" key="1">
    <citation type="submission" date="2016-01" db="EMBL/GenBank/DDBJ databases">
        <authorList>
            <person name="Peeters C."/>
        </authorList>
    </citation>
    <scope>NUCLEOTIDE SEQUENCE [LARGE SCALE GENOMIC DNA]</scope>
    <source>
        <strain evidence="1">LMG 29317</strain>
    </source>
</reference>
<dbReference type="Proteomes" id="UP000055019">
    <property type="component" value="Unassembled WGS sequence"/>
</dbReference>
<keyword evidence="2" id="KW-1185">Reference proteome</keyword>
<name>A0A158L7A5_9BURK</name>
<protein>
    <submittedName>
        <fullName evidence="1">Uncharacterized protein</fullName>
    </submittedName>
</protein>
<comment type="caution">
    <text evidence="1">The sequence shown here is derived from an EMBL/GenBank/DDBJ whole genome shotgun (WGS) entry which is preliminary data.</text>
</comment>
<gene>
    <name evidence="1" type="ORF">AWB74_08880</name>
</gene>
<organism evidence="1 2">
    <name type="scientific">Caballeronia arvi</name>
    <dbReference type="NCBI Taxonomy" id="1777135"/>
    <lineage>
        <taxon>Bacteria</taxon>
        <taxon>Pseudomonadati</taxon>
        <taxon>Pseudomonadota</taxon>
        <taxon>Betaproteobacteria</taxon>
        <taxon>Burkholderiales</taxon>
        <taxon>Burkholderiaceae</taxon>
        <taxon>Caballeronia</taxon>
    </lineage>
</organism>
<dbReference type="AlphaFoldDB" id="A0A158L7A5"/>
<evidence type="ECO:0000313" key="1">
    <source>
        <dbReference type="EMBL" id="SAL89040.1"/>
    </source>
</evidence>
<proteinExistence type="predicted"/>
<dbReference type="EMBL" id="FCOM02000296">
    <property type="protein sequence ID" value="SAL89040.1"/>
    <property type="molecule type" value="Genomic_DNA"/>
</dbReference>
<evidence type="ECO:0000313" key="2">
    <source>
        <dbReference type="Proteomes" id="UP000055019"/>
    </source>
</evidence>